<accession>A0ABR4GXL6</accession>
<proteinExistence type="predicted"/>
<sequence length="183" mass="21055">MSTHDIIEIDPHKAVPKLRGETNYPQWIEALELVLCSKDPLYWRIFTGYEEEPSMPPLYNLTDASITAELATKFEKRPAEVSAEQINTKQKAQEQRNETLIESHNKKIAKFRRQNYAVIALVQSTLEPSPRSQVSGIRTAVEVHSTLRDLYSATGKNTSLRLYQKLVGMKYTAEQNYNNYLHK</sequence>
<protein>
    <submittedName>
        <fullName evidence="1">Uncharacterized protein</fullName>
    </submittedName>
</protein>
<keyword evidence="2" id="KW-1185">Reference proteome</keyword>
<comment type="caution">
    <text evidence="1">The sequence shown here is derived from an EMBL/GenBank/DDBJ whole genome shotgun (WGS) entry which is preliminary data.</text>
</comment>
<reference evidence="1 2" key="1">
    <citation type="submission" date="2024-07" db="EMBL/GenBank/DDBJ databases">
        <title>Section-level genome sequencing and comparative genomics of Aspergillus sections Usti and Cavernicolus.</title>
        <authorList>
            <consortium name="Lawrence Berkeley National Laboratory"/>
            <person name="Nybo J.L."/>
            <person name="Vesth T.C."/>
            <person name="Theobald S."/>
            <person name="Frisvad J.C."/>
            <person name="Larsen T.O."/>
            <person name="Kjaerboelling I."/>
            <person name="Rothschild-Mancinelli K."/>
            <person name="Lyhne E.K."/>
            <person name="Kogle M.E."/>
            <person name="Barry K."/>
            <person name="Clum A."/>
            <person name="Na H."/>
            <person name="Ledsgaard L."/>
            <person name="Lin J."/>
            <person name="Lipzen A."/>
            <person name="Kuo A."/>
            <person name="Riley R."/>
            <person name="Mondo S."/>
            <person name="Labutti K."/>
            <person name="Haridas S."/>
            <person name="Pangalinan J."/>
            <person name="Salamov A.A."/>
            <person name="Simmons B.A."/>
            <person name="Magnuson J.K."/>
            <person name="Chen J."/>
            <person name="Drula E."/>
            <person name="Henrissat B."/>
            <person name="Wiebenga A."/>
            <person name="Lubbers R.J."/>
            <person name="Gomes A.C."/>
            <person name="Makela M.R."/>
            <person name="Stajich J."/>
            <person name="Grigoriev I.V."/>
            <person name="Mortensen U.H."/>
            <person name="De Vries R.P."/>
            <person name="Baker S.E."/>
            <person name="Andersen M.R."/>
        </authorList>
    </citation>
    <scope>NUCLEOTIDE SEQUENCE [LARGE SCALE GENOMIC DNA]</scope>
    <source>
        <strain evidence="1 2">CBS 588.65</strain>
    </source>
</reference>
<gene>
    <name evidence="1" type="ORF">BJX63DRAFT_436633</name>
</gene>
<organism evidence="1 2">
    <name type="scientific">Aspergillus granulosus</name>
    <dbReference type="NCBI Taxonomy" id="176169"/>
    <lineage>
        <taxon>Eukaryota</taxon>
        <taxon>Fungi</taxon>
        <taxon>Dikarya</taxon>
        <taxon>Ascomycota</taxon>
        <taxon>Pezizomycotina</taxon>
        <taxon>Eurotiomycetes</taxon>
        <taxon>Eurotiomycetidae</taxon>
        <taxon>Eurotiales</taxon>
        <taxon>Aspergillaceae</taxon>
        <taxon>Aspergillus</taxon>
        <taxon>Aspergillus subgen. Nidulantes</taxon>
    </lineage>
</organism>
<evidence type="ECO:0000313" key="1">
    <source>
        <dbReference type="EMBL" id="KAL2807911.1"/>
    </source>
</evidence>
<dbReference type="EMBL" id="JBFXLT010000127">
    <property type="protein sequence ID" value="KAL2807911.1"/>
    <property type="molecule type" value="Genomic_DNA"/>
</dbReference>
<dbReference type="Proteomes" id="UP001610334">
    <property type="component" value="Unassembled WGS sequence"/>
</dbReference>
<evidence type="ECO:0000313" key="2">
    <source>
        <dbReference type="Proteomes" id="UP001610334"/>
    </source>
</evidence>
<name>A0ABR4GXL6_9EURO</name>